<feature type="transmembrane region" description="Helical" evidence="1">
    <location>
        <begin position="305"/>
        <end position="335"/>
    </location>
</feature>
<feature type="transmembrane region" description="Helical" evidence="1">
    <location>
        <begin position="355"/>
        <end position="377"/>
    </location>
</feature>
<keyword evidence="3" id="KW-1185">Reference proteome</keyword>
<dbReference type="RefSeq" id="WP_249323414.1">
    <property type="nucleotide sequence ID" value="NZ_JACRTK010000002.1"/>
</dbReference>
<feature type="transmembrane region" description="Helical" evidence="1">
    <location>
        <begin position="95"/>
        <end position="116"/>
    </location>
</feature>
<accession>A0A926EX53</accession>
<dbReference type="NCBIfam" id="TIGR02829">
    <property type="entry name" value="spore_III_AE"/>
    <property type="match status" value="1"/>
</dbReference>
<dbReference type="PRINTS" id="PR00173">
    <property type="entry name" value="EDTRNSPORT"/>
</dbReference>
<proteinExistence type="predicted"/>
<dbReference type="Proteomes" id="UP000601522">
    <property type="component" value="Unassembled WGS sequence"/>
</dbReference>
<protein>
    <submittedName>
        <fullName evidence="2">Stage III sporulation protein AE</fullName>
    </submittedName>
</protein>
<dbReference type="AlphaFoldDB" id="A0A926EX53"/>
<reference evidence="2 3" key="1">
    <citation type="submission" date="2020-08" db="EMBL/GenBank/DDBJ databases">
        <title>Genome public.</title>
        <authorList>
            <person name="Liu C."/>
            <person name="Sun Q."/>
        </authorList>
    </citation>
    <scope>NUCLEOTIDE SEQUENCE [LARGE SCALE GENOMIC DNA]</scope>
    <source>
        <strain evidence="2 3">NSJ-26</strain>
    </source>
</reference>
<keyword evidence="1" id="KW-0472">Membrane</keyword>
<feature type="transmembrane region" description="Helical" evidence="1">
    <location>
        <begin position="160"/>
        <end position="178"/>
    </location>
</feature>
<evidence type="ECO:0000313" key="3">
    <source>
        <dbReference type="Proteomes" id="UP000601522"/>
    </source>
</evidence>
<evidence type="ECO:0000256" key="1">
    <source>
        <dbReference type="SAM" id="Phobius"/>
    </source>
</evidence>
<evidence type="ECO:0000313" key="2">
    <source>
        <dbReference type="EMBL" id="MBC8590576.1"/>
    </source>
</evidence>
<dbReference type="EMBL" id="JACRTK010000002">
    <property type="protein sequence ID" value="MBC8590576.1"/>
    <property type="molecule type" value="Genomic_DNA"/>
</dbReference>
<feature type="transmembrane region" description="Helical" evidence="1">
    <location>
        <begin position="237"/>
        <end position="256"/>
    </location>
</feature>
<sequence length="387" mass="42954">MKKALTISFIIIIIFPSIVYGDVNKVESFLTDTIDLVVDTREIDRFVDELIDESELNIDGNFKDIILKIIKGEKILEDKSIRQVVSTAIFKEFKISLGILAKILIITIISAILTNLQSTFEESSISQLANYITYMLIAILVLTSFTQLMELVKISVDRMISFMQILLPILLTLLVIAGGPNTKIIFHPMILTTVNVIGVMIKNIIFPLIYFTFIVGILSNISERRELSKLSDLGRKIITFMISMAFTIFIGILTIYGLSTKIDGITIRTAKFAVDKFVPIVGGFLSDSVDAVIGSTAILKNGIGIIGLIILILIILIPLIKIISLLLIYVVTGAIIEPISSKNITKFFDDISKTLLLVLISMVSITIMFFITITVIVDIGNNLLMLR</sequence>
<dbReference type="Pfam" id="PF09546">
    <property type="entry name" value="Spore_III_AE"/>
    <property type="match status" value="1"/>
</dbReference>
<dbReference type="InterPro" id="IPR014194">
    <property type="entry name" value="Spore_III_AE"/>
</dbReference>
<name>A0A926EX53_9FIRM</name>
<organism evidence="2 3">
    <name type="scientific">Wansuia hejianensis</name>
    <dbReference type="NCBI Taxonomy" id="2763667"/>
    <lineage>
        <taxon>Bacteria</taxon>
        <taxon>Bacillati</taxon>
        <taxon>Bacillota</taxon>
        <taxon>Clostridia</taxon>
        <taxon>Lachnospirales</taxon>
        <taxon>Lachnospiraceae</taxon>
        <taxon>Wansuia</taxon>
    </lineage>
</organism>
<feature type="transmembrane region" description="Helical" evidence="1">
    <location>
        <begin position="190"/>
        <end position="217"/>
    </location>
</feature>
<feature type="transmembrane region" description="Helical" evidence="1">
    <location>
        <begin position="277"/>
        <end position="299"/>
    </location>
</feature>
<keyword evidence="1" id="KW-0812">Transmembrane</keyword>
<feature type="transmembrane region" description="Helical" evidence="1">
    <location>
        <begin position="128"/>
        <end position="148"/>
    </location>
</feature>
<gene>
    <name evidence="2" type="primary">spoIIIAE</name>
    <name evidence="2" type="ORF">H8689_05455</name>
</gene>
<comment type="caution">
    <text evidence="2">The sequence shown here is derived from an EMBL/GenBank/DDBJ whole genome shotgun (WGS) entry which is preliminary data.</text>
</comment>
<keyword evidence="1" id="KW-1133">Transmembrane helix</keyword>